<keyword evidence="2" id="KW-1185">Reference proteome</keyword>
<dbReference type="AlphaFoldDB" id="A0A223KUI6"/>
<dbReference type="STRING" id="1314751.GCA_001591425_00828"/>
<protein>
    <submittedName>
        <fullName evidence="1">Uncharacterized protein</fullName>
    </submittedName>
</protein>
<dbReference type="Proteomes" id="UP000215224">
    <property type="component" value="Chromosome"/>
</dbReference>
<dbReference type="KEGG" id="bcoh:BC6307_17835"/>
<dbReference type="RefSeq" id="WP_066412483.1">
    <property type="nucleotide sequence ID" value="NZ_CP018866.1"/>
</dbReference>
<accession>A0A223KUI6</accession>
<gene>
    <name evidence="1" type="ORF">BC6307_17835</name>
</gene>
<reference evidence="1 2" key="1">
    <citation type="submission" date="2016-12" db="EMBL/GenBank/DDBJ databases">
        <title>The whole genome sequencing and assembly of Bacillus cohnii DSM 6307T strain.</title>
        <authorList>
            <person name="Lee Y.-J."/>
            <person name="Yi H."/>
            <person name="Bahn Y.-S."/>
            <person name="Kim J.F."/>
            <person name="Lee D.-W."/>
        </authorList>
    </citation>
    <scope>NUCLEOTIDE SEQUENCE [LARGE SCALE GENOMIC DNA]</scope>
    <source>
        <strain evidence="1 2">DSM 6307</strain>
    </source>
</reference>
<name>A0A223KUI6_9BACI</name>
<dbReference type="EMBL" id="CP018866">
    <property type="protein sequence ID" value="AST92988.1"/>
    <property type="molecule type" value="Genomic_DNA"/>
</dbReference>
<evidence type="ECO:0000313" key="2">
    <source>
        <dbReference type="Proteomes" id="UP000215224"/>
    </source>
</evidence>
<evidence type="ECO:0000313" key="1">
    <source>
        <dbReference type="EMBL" id="AST92988.1"/>
    </source>
</evidence>
<sequence length="82" mass="9714">MHWVSFITGVVVTLFGYSLFTADKNEDEEDELLDEDVLVHDFQSRYVTLSCQSCRKLKRHREIEPNLFECTKCRRQTDVRVS</sequence>
<proteinExistence type="predicted"/>
<organism evidence="1 2">
    <name type="scientific">Sutcliffiella cohnii</name>
    <dbReference type="NCBI Taxonomy" id="33932"/>
    <lineage>
        <taxon>Bacteria</taxon>
        <taxon>Bacillati</taxon>
        <taxon>Bacillota</taxon>
        <taxon>Bacilli</taxon>
        <taxon>Bacillales</taxon>
        <taxon>Bacillaceae</taxon>
        <taxon>Sutcliffiella</taxon>
    </lineage>
</organism>